<organism evidence="2 3">
    <name type="scientific">Lentzea rhizosphaerae</name>
    <dbReference type="NCBI Taxonomy" id="2041025"/>
    <lineage>
        <taxon>Bacteria</taxon>
        <taxon>Bacillati</taxon>
        <taxon>Actinomycetota</taxon>
        <taxon>Actinomycetes</taxon>
        <taxon>Pseudonocardiales</taxon>
        <taxon>Pseudonocardiaceae</taxon>
        <taxon>Lentzea</taxon>
    </lineage>
</organism>
<evidence type="ECO:0000256" key="1">
    <source>
        <dbReference type="SAM" id="Phobius"/>
    </source>
</evidence>
<comment type="caution">
    <text evidence="2">The sequence shown here is derived from an EMBL/GenBank/DDBJ whole genome shotgun (WGS) entry which is preliminary data.</text>
</comment>
<reference evidence="3" key="1">
    <citation type="journal article" date="2019" name="Int. J. Syst. Evol. Microbiol.">
        <title>The Global Catalogue of Microorganisms (GCM) 10K type strain sequencing project: providing services to taxonomists for standard genome sequencing and annotation.</title>
        <authorList>
            <consortium name="The Broad Institute Genomics Platform"/>
            <consortium name="The Broad Institute Genome Sequencing Center for Infectious Disease"/>
            <person name="Wu L."/>
            <person name="Ma J."/>
        </authorList>
    </citation>
    <scope>NUCLEOTIDE SEQUENCE [LARGE SCALE GENOMIC DNA]</scope>
    <source>
        <strain evidence="3">CGMCC 4.7405</strain>
    </source>
</reference>
<keyword evidence="3" id="KW-1185">Reference proteome</keyword>
<protein>
    <submittedName>
        <fullName evidence="2">Uncharacterized protein</fullName>
    </submittedName>
</protein>
<name>A0ABV8C582_9PSEU</name>
<keyword evidence="1" id="KW-1133">Transmembrane helix</keyword>
<accession>A0ABV8C582</accession>
<dbReference type="Proteomes" id="UP001595690">
    <property type="component" value="Unassembled WGS sequence"/>
</dbReference>
<dbReference type="RefSeq" id="WP_382378661.1">
    <property type="nucleotide sequence ID" value="NZ_JBHRZI010000032.1"/>
</dbReference>
<keyword evidence="1" id="KW-0812">Transmembrane</keyword>
<keyword evidence="1" id="KW-0472">Membrane</keyword>
<evidence type="ECO:0000313" key="2">
    <source>
        <dbReference type="EMBL" id="MFC3897173.1"/>
    </source>
</evidence>
<feature type="transmembrane region" description="Helical" evidence="1">
    <location>
        <begin position="40"/>
        <end position="59"/>
    </location>
</feature>
<gene>
    <name evidence="2" type="ORF">ACFOWZ_37335</name>
</gene>
<dbReference type="EMBL" id="JBHRZI010000032">
    <property type="protein sequence ID" value="MFC3897173.1"/>
    <property type="molecule type" value="Genomic_DNA"/>
</dbReference>
<evidence type="ECO:0000313" key="3">
    <source>
        <dbReference type="Proteomes" id="UP001595690"/>
    </source>
</evidence>
<sequence>MIEASRHRALGAQPARFQSDYGHHTVEATRLDLVQQPFETIIPIGWAAVVAALAVRLLGVSAGSRAA</sequence>
<proteinExistence type="predicted"/>